<organism evidence="2 3">
    <name type="scientific">Anoxybacteroides amylolyticum</name>
    <dbReference type="NCBI Taxonomy" id="294699"/>
    <lineage>
        <taxon>Bacteria</taxon>
        <taxon>Bacillati</taxon>
        <taxon>Bacillota</taxon>
        <taxon>Bacilli</taxon>
        <taxon>Bacillales</taxon>
        <taxon>Anoxybacillaceae</taxon>
        <taxon>Anoxybacteroides</taxon>
    </lineage>
</organism>
<accession>A0A160F6D5</accession>
<dbReference type="PROSITE" id="PS50835">
    <property type="entry name" value="IG_LIKE"/>
    <property type="match status" value="1"/>
</dbReference>
<dbReference type="EMBL" id="CP015439">
    <property type="protein sequence ID" value="ANB62076.1"/>
    <property type="molecule type" value="Genomic_DNA"/>
</dbReference>
<gene>
    <name evidence="2" type="ORF">GFC30_2992</name>
</gene>
<dbReference type="InterPro" id="IPR007110">
    <property type="entry name" value="Ig-like_dom"/>
</dbReference>
<protein>
    <recommendedName>
        <fullName evidence="1">Ig-like domain-containing protein</fullName>
    </recommendedName>
</protein>
<proteinExistence type="predicted"/>
<reference evidence="2 3" key="1">
    <citation type="journal article" date="2006" name="Syst. Appl. Microbiol.">
        <title>Anoxybacillus amylolyticus sp. nov., a thermophilic amylase producing bacterium isolated from Mount Rittmann (Antarctica).</title>
        <authorList>
            <person name="Poli A."/>
            <person name="Esposito E."/>
            <person name="Lama L."/>
            <person name="Orlando P."/>
            <person name="Nicolaus G."/>
            <person name="de Appolonia F."/>
            <person name="Gambacorta A."/>
            <person name="Nicolaus B."/>
        </authorList>
    </citation>
    <scope>NUCLEOTIDE SEQUENCE [LARGE SCALE GENOMIC DNA]</scope>
    <source>
        <strain evidence="2 3">DSM 15939</strain>
        <plasmid evidence="3">Plasmid pdsm15939_1</plasmid>
    </source>
</reference>
<evidence type="ECO:0000313" key="3">
    <source>
        <dbReference type="Proteomes" id="UP000076865"/>
    </source>
</evidence>
<evidence type="ECO:0000259" key="1">
    <source>
        <dbReference type="PROSITE" id="PS50835"/>
    </source>
</evidence>
<keyword evidence="2" id="KW-0614">Plasmid</keyword>
<evidence type="ECO:0000313" key="2">
    <source>
        <dbReference type="EMBL" id="ANB62076.1"/>
    </source>
</evidence>
<sequence length="63" mass="6814">MRYMEGGENMQDIMLELYAEELPDITQYTAAGTSTLSTESSVLSASCPTSTASTYTSMSSVSW</sequence>
<name>A0A160F6D5_9BACL</name>
<dbReference type="Proteomes" id="UP000076865">
    <property type="component" value="Plasmid pDSM15939_1"/>
</dbReference>
<dbReference type="KEGG" id="aamy:GFC30_2992"/>
<feature type="domain" description="Ig-like" evidence="1">
    <location>
        <begin position="23"/>
        <end position="63"/>
    </location>
</feature>
<geneLocation type="plasmid" evidence="3">
    <name>pdsm15939_1</name>
</geneLocation>
<dbReference type="PATRIC" id="fig|294699.3.peg.3087"/>
<dbReference type="AlphaFoldDB" id="A0A160F6D5"/>
<keyword evidence="3" id="KW-1185">Reference proteome</keyword>